<organism evidence="1 2">
    <name type="scientific">Salix brachista</name>
    <dbReference type="NCBI Taxonomy" id="2182728"/>
    <lineage>
        <taxon>Eukaryota</taxon>
        <taxon>Viridiplantae</taxon>
        <taxon>Streptophyta</taxon>
        <taxon>Embryophyta</taxon>
        <taxon>Tracheophyta</taxon>
        <taxon>Spermatophyta</taxon>
        <taxon>Magnoliopsida</taxon>
        <taxon>eudicotyledons</taxon>
        <taxon>Gunneridae</taxon>
        <taxon>Pentapetalae</taxon>
        <taxon>rosids</taxon>
        <taxon>fabids</taxon>
        <taxon>Malpighiales</taxon>
        <taxon>Salicaceae</taxon>
        <taxon>Saliceae</taxon>
        <taxon>Salix</taxon>
    </lineage>
</organism>
<dbReference type="AlphaFoldDB" id="A0A5N5MRX3"/>
<evidence type="ECO:0000313" key="1">
    <source>
        <dbReference type="EMBL" id="KAB5556951.1"/>
    </source>
</evidence>
<name>A0A5N5MRX3_9ROSI</name>
<reference evidence="2" key="1">
    <citation type="journal article" date="2019" name="Gigascience">
        <title>De novo genome assembly of the endangered Acer yangbiense, a plant species with extremely small populations endemic to Yunnan Province, China.</title>
        <authorList>
            <person name="Yang J."/>
            <person name="Wariss H.M."/>
            <person name="Tao L."/>
            <person name="Zhang R."/>
            <person name="Yun Q."/>
            <person name="Hollingsworth P."/>
            <person name="Dao Z."/>
            <person name="Luo G."/>
            <person name="Guo H."/>
            <person name="Ma Y."/>
            <person name="Sun W."/>
        </authorList>
    </citation>
    <scope>NUCLEOTIDE SEQUENCE [LARGE SCALE GENOMIC DNA]</scope>
    <source>
        <strain evidence="2">cv. br00</strain>
    </source>
</reference>
<comment type="caution">
    <text evidence="1">The sequence shown here is derived from an EMBL/GenBank/DDBJ whole genome shotgun (WGS) entry which is preliminary data.</text>
</comment>
<protein>
    <submittedName>
        <fullName evidence="1">Uncharacterized protein</fullName>
    </submittedName>
</protein>
<dbReference type="EMBL" id="VDCV01000005">
    <property type="protein sequence ID" value="KAB5556951.1"/>
    <property type="molecule type" value="Genomic_DNA"/>
</dbReference>
<sequence length="93" mass="10176">MRAETSGNLVFCGGKAQLIVTVKRFDAGKTAITSSEVFERHIDVVGPISPHYFEVTAKSFASQCLQKVPGGGQWLDCKSNCIENFVLVALLKW</sequence>
<accession>A0A5N5MRX3</accession>
<dbReference type="Proteomes" id="UP000326939">
    <property type="component" value="Chromosome 5"/>
</dbReference>
<gene>
    <name evidence="1" type="ORF">DKX38_007860</name>
</gene>
<evidence type="ECO:0000313" key="2">
    <source>
        <dbReference type="Proteomes" id="UP000326939"/>
    </source>
</evidence>
<proteinExistence type="predicted"/>
<keyword evidence="2" id="KW-1185">Reference proteome</keyword>